<protein>
    <submittedName>
        <fullName evidence="2">Uncharacterized protein</fullName>
    </submittedName>
</protein>
<evidence type="ECO:0000256" key="1">
    <source>
        <dbReference type="SAM" id="Phobius"/>
    </source>
</evidence>
<gene>
    <name evidence="2" type="ORF">METZ01_LOCUS249347</name>
</gene>
<keyword evidence="1" id="KW-1133">Transmembrane helix</keyword>
<name>A0A382IC68_9ZZZZ</name>
<proteinExistence type="predicted"/>
<dbReference type="AlphaFoldDB" id="A0A382IC68"/>
<keyword evidence="1" id="KW-0812">Transmembrane</keyword>
<reference evidence="2" key="1">
    <citation type="submission" date="2018-05" db="EMBL/GenBank/DDBJ databases">
        <authorList>
            <person name="Lanie J.A."/>
            <person name="Ng W.-L."/>
            <person name="Kazmierczak K.M."/>
            <person name="Andrzejewski T.M."/>
            <person name="Davidsen T.M."/>
            <person name="Wayne K.J."/>
            <person name="Tettelin H."/>
            <person name="Glass J.I."/>
            <person name="Rusch D."/>
            <person name="Podicherti R."/>
            <person name="Tsui H.-C.T."/>
            <person name="Winkler M.E."/>
        </authorList>
    </citation>
    <scope>NUCLEOTIDE SEQUENCE</scope>
</reference>
<sequence>MNDRVIMGIAIVILSLIGIYVAQTEFFGEITITP</sequence>
<accession>A0A382IC68</accession>
<keyword evidence="1" id="KW-0472">Membrane</keyword>
<evidence type="ECO:0000313" key="2">
    <source>
        <dbReference type="EMBL" id="SVB96493.1"/>
    </source>
</evidence>
<feature type="transmembrane region" description="Helical" evidence="1">
    <location>
        <begin position="6"/>
        <end position="22"/>
    </location>
</feature>
<dbReference type="EMBL" id="UINC01066123">
    <property type="protein sequence ID" value="SVB96493.1"/>
    <property type="molecule type" value="Genomic_DNA"/>
</dbReference>
<organism evidence="2">
    <name type="scientific">marine metagenome</name>
    <dbReference type="NCBI Taxonomy" id="408172"/>
    <lineage>
        <taxon>unclassified sequences</taxon>
        <taxon>metagenomes</taxon>
        <taxon>ecological metagenomes</taxon>
    </lineage>
</organism>